<evidence type="ECO:0000313" key="2">
    <source>
        <dbReference type="EMBL" id="KAH7087522.1"/>
    </source>
</evidence>
<feature type="region of interest" description="Disordered" evidence="1">
    <location>
        <begin position="369"/>
        <end position="399"/>
    </location>
</feature>
<dbReference type="EMBL" id="JAGMVJ010000009">
    <property type="protein sequence ID" value="KAH7087522.1"/>
    <property type="molecule type" value="Genomic_DNA"/>
</dbReference>
<comment type="caution">
    <text evidence="2">The sequence shown here is derived from an EMBL/GenBank/DDBJ whole genome shotgun (WGS) entry which is preliminary data.</text>
</comment>
<protein>
    <submittedName>
        <fullName evidence="2">Uncharacterized protein</fullName>
    </submittedName>
</protein>
<proteinExistence type="predicted"/>
<feature type="compositionally biased region" description="Low complexity" evidence="1">
    <location>
        <begin position="188"/>
        <end position="197"/>
    </location>
</feature>
<evidence type="ECO:0000256" key="1">
    <source>
        <dbReference type="SAM" id="MobiDB-lite"/>
    </source>
</evidence>
<gene>
    <name evidence="2" type="ORF">FB567DRAFT_495404</name>
</gene>
<dbReference type="OrthoDB" id="445357at2759"/>
<evidence type="ECO:0000313" key="3">
    <source>
        <dbReference type="Proteomes" id="UP000813461"/>
    </source>
</evidence>
<feature type="compositionally biased region" description="Polar residues" evidence="1">
    <location>
        <begin position="207"/>
        <end position="219"/>
    </location>
</feature>
<reference evidence="2" key="1">
    <citation type="journal article" date="2021" name="Nat. Commun.">
        <title>Genetic determinants of endophytism in the Arabidopsis root mycobiome.</title>
        <authorList>
            <person name="Mesny F."/>
            <person name="Miyauchi S."/>
            <person name="Thiergart T."/>
            <person name="Pickel B."/>
            <person name="Atanasova L."/>
            <person name="Karlsson M."/>
            <person name="Huettel B."/>
            <person name="Barry K.W."/>
            <person name="Haridas S."/>
            <person name="Chen C."/>
            <person name="Bauer D."/>
            <person name="Andreopoulos W."/>
            <person name="Pangilinan J."/>
            <person name="LaButti K."/>
            <person name="Riley R."/>
            <person name="Lipzen A."/>
            <person name="Clum A."/>
            <person name="Drula E."/>
            <person name="Henrissat B."/>
            <person name="Kohler A."/>
            <person name="Grigoriev I.V."/>
            <person name="Martin F.M."/>
            <person name="Hacquard S."/>
        </authorList>
    </citation>
    <scope>NUCLEOTIDE SEQUENCE</scope>
    <source>
        <strain evidence="2">MPI-SDFR-AT-0120</strain>
    </source>
</reference>
<dbReference type="Proteomes" id="UP000813461">
    <property type="component" value="Unassembled WGS sequence"/>
</dbReference>
<feature type="region of interest" description="Disordered" evidence="1">
    <location>
        <begin position="185"/>
        <end position="254"/>
    </location>
</feature>
<keyword evidence="3" id="KW-1185">Reference proteome</keyword>
<sequence length="555" mass="61266">MSHAPRSQAPPSGCYYSAYSGAIATDAKSNFANFILSPDECHRRNGYWVFSNFEDQRRAYARGLRNPEAILCAVDLGDNPQPDISLSWRRGTVDRNITGLLTGNAAQHLMEIYDMRRHLGKTLSFGGQIPRYPVDVRLKAWWECRRAASRPSTSQTPIDSAASLASPSAFAVAALGSPKLQADFRRTNSSSNQSAQSSPPPFFATDSPIQQSPGRQPTHNGRYPRPMGINTHTQPPAKISGMSSESRNRSPHAFPVPGFAQQAPSDLASRTTHANEYAKVARCDDIPRQMGPPRQIIADPLPHLLMSGPKPVVRPFSRTSQHLNGPETSRSSENSDISTSQNKEGERLKLHASRPSVSSLLNGQIVPSRLDPESKKAQVLDKQVTAPQIPSKSPRKRFRALDEDTTMPHKKPKVNDHPMSQVDIWDQNIPSHMADGDVEKNTDMYLDLPCMDCGENIGHKSDCYIGQLKPATNLSVLDYRKFSELAERFDPGPWTTHEVPAVASNEDPEVAILGMAEVIRNESSYKSDEDLHSLPDAAMVMLWAFKTSPNMEIVG</sequence>
<organism evidence="2 3">
    <name type="scientific">Paraphoma chrysanthemicola</name>
    <dbReference type="NCBI Taxonomy" id="798071"/>
    <lineage>
        <taxon>Eukaryota</taxon>
        <taxon>Fungi</taxon>
        <taxon>Dikarya</taxon>
        <taxon>Ascomycota</taxon>
        <taxon>Pezizomycotina</taxon>
        <taxon>Dothideomycetes</taxon>
        <taxon>Pleosporomycetidae</taxon>
        <taxon>Pleosporales</taxon>
        <taxon>Pleosporineae</taxon>
        <taxon>Phaeosphaeriaceae</taxon>
        <taxon>Paraphoma</taxon>
    </lineage>
</organism>
<feature type="compositionally biased region" description="Polar residues" evidence="1">
    <location>
        <begin position="317"/>
        <end position="342"/>
    </location>
</feature>
<dbReference type="AlphaFoldDB" id="A0A8K0VY65"/>
<feature type="region of interest" description="Disordered" evidence="1">
    <location>
        <begin position="308"/>
        <end position="355"/>
    </location>
</feature>
<feature type="compositionally biased region" description="Basic and acidic residues" evidence="1">
    <location>
        <begin position="370"/>
        <end position="379"/>
    </location>
</feature>
<name>A0A8K0VY65_9PLEO</name>
<accession>A0A8K0VY65</accession>